<comment type="caution">
    <text evidence="2">The sequence shown here is derived from an EMBL/GenBank/DDBJ whole genome shotgun (WGS) entry which is preliminary data.</text>
</comment>
<dbReference type="EMBL" id="JBBXMP010000050">
    <property type="protein sequence ID" value="KAL0065238.1"/>
    <property type="molecule type" value="Genomic_DNA"/>
</dbReference>
<evidence type="ECO:0000313" key="3">
    <source>
        <dbReference type="Proteomes" id="UP001437256"/>
    </source>
</evidence>
<reference evidence="2 3" key="1">
    <citation type="submission" date="2024-05" db="EMBL/GenBank/DDBJ databases">
        <title>A draft genome resource for the thread blight pathogen Marasmius tenuissimus strain MS-2.</title>
        <authorList>
            <person name="Yulfo-Soto G.E."/>
            <person name="Baruah I.K."/>
            <person name="Amoako-Attah I."/>
            <person name="Bukari Y."/>
            <person name="Meinhardt L.W."/>
            <person name="Bailey B.A."/>
            <person name="Cohen S.P."/>
        </authorList>
    </citation>
    <scope>NUCLEOTIDE SEQUENCE [LARGE SCALE GENOMIC DNA]</scope>
    <source>
        <strain evidence="2 3">MS-2</strain>
    </source>
</reference>
<dbReference type="InterPro" id="IPR014752">
    <property type="entry name" value="Arrestin-like_C"/>
</dbReference>
<protein>
    <recommendedName>
        <fullName evidence="4">Arrestin-like N-terminal domain-containing protein</fullName>
    </recommendedName>
</protein>
<feature type="compositionally biased region" description="Pro residues" evidence="1">
    <location>
        <begin position="1"/>
        <end position="10"/>
    </location>
</feature>
<sequence length="433" mass="48618">MDVLSSPPPYINTHRAGQVPRSREETLPRYTRRNTLAQPLVRREPTEHVFQLMDGRRPWAILTLRSSAKSTKCIPTFFEQEKITGTLEVDTEKGDSSIRMINIQITGRVVTSARVEDINTFLTLTHPVWSKSADGSTTGTSSSPKLVGRNVWPISIALPRTISGSSESYQLPETFRESGMDATVQYELTVHVARGKLRTDDRIRVTFGYVPSSRPGPSSELRQIANEQNTPIPGPHIDPLGWSIARIAIARGLILRSRHAEIHCSLSLTSPLCYTRGSTIPCFLRLSSKDSQALDHVSSPNSIQLTLRRTVKYHIAATFGKATVSWKEYSKDICTATWWRSRTLQSDPHNLYFEGAIRLPKDLRPSSKMHQFSIEYFVDLYPFDTTGFQTLGDGDPLLTEPVDIATMHPKGHRPPSPPAYENQSRLADDFYVT</sequence>
<feature type="region of interest" description="Disordered" evidence="1">
    <location>
        <begin position="408"/>
        <end position="433"/>
    </location>
</feature>
<name>A0ABR2ZWS7_9AGAR</name>
<feature type="region of interest" description="Disordered" evidence="1">
    <location>
        <begin position="1"/>
        <end position="26"/>
    </location>
</feature>
<keyword evidence="3" id="KW-1185">Reference proteome</keyword>
<evidence type="ECO:0000256" key="1">
    <source>
        <dbReference type="SAM" id="MobiDB-lite"/>
    </source>
</evidence>
<evidence type="ECO:0008006" key="4">
    <source>
        <dbReference type="Google" id="ProtNLM"/>
    </source>
</evidence>
<accession>A0ABR2ZWS7</accession>
<gene>
    <name evidence="2" type="ORF">AAF712_007749</name>
</gene>
<evidence type="ECO:0000313" key="2">
    <source>
        <dbReference type="EMBL" id="KAL0065238.1"/>
    </source>
</evidence>
<dbReference type="Proteomes" id="UP001437256">
    <property type="component" value="Unassembled WGS sequence"/>
</dbReference>
<organism evidence="2 3">
    <name type="scientific">Marasmius tenuissimus</name>
    <dbReference type="NCBI Taxonomy" id="585030"/>
    <lineage>
        <taxon>Eukaryota</taxon>
        <taxon>Fungi</taxon>
        <taxon>Dikarya</taxon>
        <taxon>Basidiomycota</taxon>
        <taxon>Agaricomycotina</taxon>
        <taxon>Agaricomycetes</taxon>
        <taxon>Agaricomycetidae</taxon>
        <taxon>Agaricales</taxon>
        <taxon>Marasmiineae</taxon>
        <taxon>Marasmiaceae</taxon>
        <taxon>Marasmius</taxon>
    </lineage>
</organism>
<dbReference type="Gene3D" id="2.60.40.640">
    <property type="match status" value="1"/>
</dbReference>
<proteinExistence type="predicted"/>